<gene>
    <name evidence="1" type="ORF">JGZ69_22700</name>
</gene>
<protein>
    <submittedName>
        <fullName evidence="1">Uncharacterized protein</fullName>
    </submittedName>
</protein>
<accession>A0AB37HKL1</accession>
<organism evidence="1 2">
    <name type="scientific">Heyndrickxia sporothermodurans</name>
    <dbReference type="NCBI Taxonomy" id="46224"/>
    <lineage>
        <taxon>Bacteria</taxon>
        <taxon>Bacillati</taxon>
        <taxon>Bacillota</taxon>
        <taxon>Bacilli</taxon>
        <taxon>Bacillales</taxon>
        <taxon>Bacillaceae</taxon>
        <taxon>Heyndrickxia</taxon>
    </lineage>
</organism>
<reference evidence="1 2" key="1">
    <citation type="submission" date="2020-12" db="EMBL/GenBank/DDBJ databases">
        <title>Taxonomic evaluation of the Bacillus sporothermodurans group of bacteria based on whole genome sequences.</title>
        <authorList>
            <person name="Fiedler G."/>
            <person name="Herbstmann A.-D."/>
            <person name="Doll E."/>
            <person name="Wenning M."/>
            <person name="Brinks E."/>
            <person name="Kabisch J."/>
            <person name="Breitenwieser F."/>
            <person name="Lappann M."/>
            <person name="Boehnlein C."/>
            <person name="Franz C."/>
        </authorList>
    </citation>
    <scope>NUCLEOTIDE SEQUENCE [LARGE SCALE GENOMIC DNA]</scope>
    <source>
        <strain evidence="1 2">DSM 10599</strain>
    </source>
</reference>
<sequence length="180" mass="21412">MKKSLEKIFSHYPNVEKKFNGENIPLTNIENVFYQLSLFISEPDVYSFNINSFYEYLENEDLILGLHFLVDFFQKDTFLIKNKRNLLVNIGQLENEQFYNQTTFAKYLSEHGLNYSPTKLGTYYRREKNGVTNGKFPLEDILINGTPYWYESTVDLFTRELLALEKEKTKKKKTNKKKEK</sequence>
<dbReference type="KEGG" id="hspo:JGZ69_22700"/>
<dbReference type="RefSeq" id="WP_107958878.1">
    <property type="nucleotide sequence ID" value="NZ_CP066701.1"/>
</dbReference>
<dbReference type="EMBL" id="CP066701">
    <property type="protein sequence ID" value="QQX25446.1"/>
    <property type="molecule type" value="Genomic_DNA"/>
</dbReference>
<proteinExistence type="predicted"/>
<dbReference type="AlphaFoldDB" id="A0AB37HKL1"/>
<evidence type="ECO:0000313" key="2">
    <source>
        <dbReference type="Proteomes" id="UP000595512"/>
    </source>
</evidence>
<dbReference type="Proteomes" id="UP000595512">
    <property type="component" value="Chromosome"/>
</dbReference>
<evidence type="ECO:0000313" key="1">
    <source>
        <dbReference type="EMBL" id="QQX25446.1"/>
    </source>
</evidence>
<name>A0AB37HKL1_9BACI</name>